<name>A0A328KKV6_9LACT</name>
<proteinExistence type="predicted"/>
<evidence type="ECO:0000313" key="2">
    <source>
        <dbReference type="Proteomes" id="UP000249099"/>
    </source>
</evidence>
<dbReference type="Proteomes" id="UP000249099">
    <property type="component" value="Unassembled WGS sequence"/>
</dbReference>
<dbReference type="RefSeq" id="WP_112790399.1">
    <property type="nucleotide sequence ID" value="NZ_NAQV01000023.1"/>
</dbReference>
<dbReference type="EMBL" id="NAQV01000023">
    <property type="protein sequence ID" value="RAN62451.1"/>
    <property type="molecule type" value="Genomic_DNA"/>
</dbReference>
<dbReference type="AlphaFoldDB" id="A0A328KKV6"/>
<protein>
    <submittedName>
        <fullName evidence="1">Uncharacterized protein</fullName>
    </submittedName>
</protein>
<reference evidence="1 2" key="1">
    <citation type="submission" date="2017-03" db="EMBL/GenBank/DDBJ databases">
        <title>wgs assembly of Dolosigranulum pigrum KPL CDC strains.</title>
        <authorList>
            <person name="Brugger S.D."/>
            <person name="Pettigrew M."/>
            <person name="Kong Y."/>
            <person name="Lemon K.P."/>
        </authorList>
    </citation>
    <scope>NUCLEOTIDE SEQUENCE [LARGE SCALE GENOMIC DNA]</scope>
    <source>
        <strain evidence="1 2">KPL1931_CDC4294-98</strain>
    </source>
</reference>
<gene>
    <name evidence="1" type="ORF">B8A44_07840</name>
</gene>
<organism evidence="1 2">
    <name type="scientific">Dolosigranulum pigrum</name>
    <dbReference type="NCBI Taxonomy" id="29394"/>
    <lineage>
        <taxon>Bacteria</taxon>
        <taxon>Bacillati</taxon>
        <taxon>Bacillota</taxon>
        <taxon>Bacilli</taxon>
        <taxon>Lactobacillales</taxon>
        <taxon>Carnobacteriaceae</taxon>
        <taxon>Dolosigranulum</taxon>
    </lineage>
</organism>
<sequence>MAIKRSRYNLTNGSGGKDTFHFQTDDKQVKIVDGQDQERGSLKELAFEGKTVNGGSYRDIKITGLYKVAHLSGLPSAYRAGSTAILSVQAVGSMNNPELIRYTLILDDGDIQTNVVKRDGNESGWKSGGKSLENAIQTLRSQLNSHNHDDRYVRLKGGALQSDLNLSSGRGLTGTNGNNIIGTDSSGNTQIGSSGVKLTLAGSEITTDRGAKIWHSGNDGAYSGLDADKLGGTSHTQFLRKDVKSTINADLTVGGKLTVNNGSLAINNVNFNPVGVGGLRIGKMYIDNTGKLETEGDLTSIDGHVRLKNSVSDNGSSLSRDGKETYLYDWADNKKAFSFNGSRGVFDVVSTFAINGKHLYISSSQPTGTHTKGSVWIKV</sequence>
<accession>A0A328KKV6</accession>
<comment type="caution">
    <text evidence="1">The sequence shown here is derived from an EMBL/GenBank/DDBJ whole genome shotgun (WGS) entry which is preliminary data.</text>
</comment>
<evidence type="ECO:0000313" key="1">
    <source>
        <dbReference type="EMBL" id="RAN62451.1"/>
    </source>
</evidence>